<dbReference type="InterPro" id="IPR000821">
    <property type="entry name" value="Ala_racemase"/>
</dbReference>
<dbReference type="GO" id="GO:0030170">
    <property type="term" value="F:pyridoxal phosphate binding"/>
    <property type="evidence" value="ECO:0007669"/>
    <property type="project" value="TreeGrafter"/>
</dbReference>
<keyword evidence="5 9" id="KW-0413">Isomerase</keyword>
<dbReference type="NCBIfam" id="TIGR00492">
    <property type="entry name" value="alr"/>
    <property type="match status" value="1"/>
</dbReference>
<dbReference type="Pfam" id="PF00842">
    <property type="entry name" value="Ala_racemase_C"/>
    <property type="match status" value="1"/>
</dbReference>
<dbReference type="PRINTS" id="PR00992">
    <property type="entry name" value="ALARACEMASE"/>
</dbReference>
<dbReference type="SUPFAM" id="SSF51419">
    <property type="entry name" value="PLP-binding barrel"/>
    <property type="match status" value="1"/>
</dbReference>
<feature type="binding site" evidence="7">
    <location>
        <position position="123"/>
    </location>
    <ligand>
        <name>substrate</name>
    </ligand>
</feature>
<dbReference type="EC" id="5.1.1.1" evidence="3"/>
<dbReference type="SMART" id="SM01005">
    <property type="entry name" value="Ala_racemase_C"/>
    <property type="match status" value="1"/>
</dbReference>
<keyword evidence="4 6" id="KW-0663">Pyridoxal phosphate</keyword>
<feature type="modified residue" description="N6-(pyridoxal phosphate)lysine" evidence="6">
    <location>
        <position position="36"/>
    </location>
</feature>
<evidence type="ECO:0000259" key="8">
    <source>
        <dbReference type="SMART" id="SM01005"/>
    </source>
</evidence>
<evidence type="ECO:0000256" key="6">
    <source>
        <dbReference type="PIRSR" id="PIRSR600821-50"/>
    </source>
</evidence>
<dbReference type="EMBL" id="JABFCX010000002">
    <property type="protein sequence ID" value="NNU15234.1"/>
    <property type="molecule type" value="Genomic_DNA"/>
</dbReference>
<evidence type="ECO:0000256" key="1">
    <source>
        <dbReference type="ARBA" id="ARBA00000316"/>
    </source>
</evidence>
<dbReference type="GO" id="GO:0030632">
    <property type="term" value="P:D-alanine biosynthetic process"/>
    <property type="evidence" value="ECO:0007669"/>
    <property type="project" value="TreeGrafter"/>
</dbReference>
<reference evidence="9 10" key="1">
    <citation type="submission" date="2020-05" db="EMBL/GenBank/DDBJ databases">
        <title>Parvularcula mediterraneae sp. nov., isolated from polypropylene straw from shallow seawater of the seashore of Laganas in Zakynthos island, Greece.</title>
        <authorList>
            <person name="Szabo I."/>
            <person name="Al-Omari J."/>
            <person name="Rado J."/>
            <person name="Szerdahelyi G.S."/>
        </authorList>
    </citation>
    <scope>NUCLEOTIDE SEQUENCE [LARGE SCALE GENOMIC DNA]</scope>
    <source>
        <strain evidence="9 10">ZS-1/3</strain>
    </source>
</reference>
<feature type="domain" description="Alanine racemase C-terminal" evidence="8">
    <location>
        <begin position="220"/>
        <end position="345"/>
    </location>
</feature>
<dbReference type="Gene3D" id="2.40.37.10">
    <property type="entry name" value="Lyase, Ornithine Decarboxylase, Chain A, domain 1"/>
    <property type="match status" value="1"/>
</dbReference>
<dbReference type="PANTHER" id="PTHR30511">
    <property type="entry name" value="ALANINE RACEMASE"/>
    <property type="match status" value="1"/>
</dbReference>
<sequence length="349" mass="37559">MTDYRPRLTVDLAAVRRNLRALKNIRPGVEIMPVVKADCYGLGAEAVVPVLVDGGCSAFYVSYLEEAQALEKVARGAVFYILNAGSGAGPWTEEHRPVHYDAEALKAWQSGPCGVQIDIGMNRVGMPLSALEDMAPREDVSLVIGHMSDAGDPSSERNADQRARFEEIKSKLRQTFPRARFGLSATGGLLQKETVEEDCLRPGVGLYGAAAGSLGPLEQVATFEARVLTVFDVEPGELVGYSGRWSPQRPSKLATLAVGYADGLPRSLLGGGKVFLGGARCPYAGAVSMDLLTVDITDAPGKVKPGDWAELFGEEIKVDWLADKAGTIGYELLTAVRGRTQRVYRDSDR</sequence>
<gene>
    <name evidence="9" type="primary">alr</name>
    <name evidence="9" type="ORF">HK107_02705</name>
</gene>
<dbReference type="InterPro" id="IPR029066">
    <property type="entry name" value="PLP-binding_barrel"/>
</dbReference>
<evidence type="ECO:0000256" key="7">
    <source>
        <dbReference type="PIRSR" id="PIRSR600821-52"/>
    </source>
</evidence>
<evidence type="ECO:0000256" key="4">
    <source>
        <dbReference type="ARBA" id="ARBA00022898"/>
    </source>
</evidence>
<dbReference type="Gene3D" id="3.20.20.10">
    <property type="entry name" value="Alanine racemase"/>
    <property type="match status" value="1"/>
</dbReference>
<dbReference type="Proteomes" id="UP000536835">
    <property type="component" value="Unassembled WGS sequence"/>
</dbReference>
<dbReference type="InterPro" id="IPR011079">
    <property type="entry name" value="Ala_racemase_C"/>
</dbReference>
<evidence type="ECO:0000313" key="10">
    <source>
        <dbReference type="Proteomes" id="UP000536835"/>
    </source>
</evidence>
<dbReference type="CDD" id="cd00430">
    <property type="entry name" value="PLPDE_III_AR"/>
    <property type="match status" value="1"/>
</dbReference>
<dbReference type="AlphaFoldDB" id="A0A7Y3W478"/>
<proteinExistence type="predicted"/>
<dbReference type="InterPro" id="IPR009006">
    <property type="entry name" value="Ala_racemase/Decarboxylase_C"/>
</dbReference>
<dbReference type="SUPFAM" id="SSF50621">
    <property type="entry name" value="Alanine racemase C-terminal domain-like"/>
    <property type="match status" value="1"/>
</dbReference>
<comment type="catalytic activity">
    <reaction evidence="1">
        <text>L-alanine = D-alanine</text>
        <dbReference type="Rhea" id="RHEA:20249"/>
        <dbReference type="ChEBI" id="CHEBI:57416"/>
        <dbReference type="ChEBI" id="CHEBI:57972"/>
        <dbReference type="EC" id="5.1.1.1"/>
    </reaction>
</comment>
<dbReference type="Pfam" id="PF01168">
    <property type="entry name" value="Ala_racemase_N"/>
    <property type="match status" value="1"/>
</dbReference>
<dbReference type="GO" id="GO:0005829">
    <property type="term" value="C:cytosol"/>
    <property type="evidence" value="ECO:0007669"/>
    <property type="project" value="TreeGrafter"/>
</dbReference>
<name>A0A7Y3W478_9PROT</name>
<organism evidence="9 10">
    <name type="scientific">Parvularcula mediterranea</name>
    <dbReference type="NCBI Taxonomy" id="2732508"/>
    <lineage>
        <taxon>Bacteria</taxon>
        <taxon>Pseudomonadati</taxon>
        <taxon>Pseudomonadota</taxon>
        <taxon>Alphaproteobacteria</taxon>
        <taxon>Parvularculales</taxon>
        <taxon>Parvularculaceae</taxon>
        <taxon>Parvularcula</taxon>
    </lineage>
</organism>
<dbReference type="PANTHER" id="PTHR30511:SF0">
    <property type="entry name" value="ALANINE RACEMASE, CATABOLIC-RELATED"/>
    <property type="match status" value="1"/>
</dbReference>
<dbReference type="InterPro" id="IPR001608">
    <property type="entry name" value="Ala_racemase_N"/>
</dbReference>
<evidence type="ECO:0000313" key="9">
    <source>
        <dbReference type="EMBL" id="NNU15234.1"/>
    </source>
</evidence>
<protein>
    <recommendedName>
        <fullName evidence="3">alanine racemase</fullName>
        <ecNumber evidence="3">5.1.1.1</ecNumber>
    </recommendedName>
</protein>
<accession>A0A7Y3W478</accession>
<keyword evidence="10" id="KW-1185">Reference proteome</keyword>
<evidence type="ECO:0000256" key="5">
    <source>
        <dbReference type="ARBA" id="ARBA00023235"/>
    </source>
</evidence>
<evidence type="ECO:0000256" key="3">
    <source>
        <dbReference type="ARBA" id="ARBA00013089"/>
    </source>
</evidence>
<evidence type="ECO:0000256" key="2">
    <source>
        <dbReference type="ARBA" id="ARBA00001933"/>
    </source>
</evidence>
<feature type="binding site" evidence="7">
    <location>
        <position position="289"/>
    </location>
    <ligand>
        <name>substrate</name>
    </ligand>
</feature>
<comment type="cofactor">
    <cofactor evidence="2 6">
        <name>pyridoxal 5'-phosphate</name>
        <dbReference type="ChEBI" id="CHEBI:597326"/>
    </cofactor>
</comment>
<comment type="caution">
    <text evidence="9">The sequence shown here is derived from an EMBL/GenBank/DDBJ whole genome shotgun (WGS) entry which is preliminary data.</text>
</comment>
<dbReference type="GO" id="GO:0008784">
    <property type="term" value="F:alanine racemase activity"/>
    <property type="evidence" value="ECO:0007669"/>
    <property type="project" value="UniProtKB-EC"/>
</dbReference>